<dbReference type="Pfam" id="PF00672">
    <property type="entry name" value="HAMP"/>
    <property type="match status" value="1"/>
</dbReference>
<dbReference type="AlphaFoldDB" id="A0A1M7HC55"/>
<dbReference type="InterPro" id="IPR004089">
    <property type="entry name" value="MCPsignal_dom"/>
</dbReference>
<proteinExistence type="inferred from homology"/>
<dbReference type="PANTHER" id="PTHR32089">
    <property type="entry name" value="METHYL-ACCEPTING CHEMOTAXIS PROTEIN MCPB"/>
    <property type="match status" value="1"/>
</dbReference>
<dbReference type="PROSITE" id="PS51257">
    <property type="entry name" value="PROKAR_LIPOPROTEIN"/>
    <property type="match status" value="1"/>
</dbReference>
<evidence type="ECO:0000259" key="8">
    <source>
        <dbReference type="PROSITE" id="PS50885"/>
    </source>
</evidence>
<accession>A0A1M7HC55</accession>
<keyword evidence="3 5" id="KW-0807">Transducer</keyword>
<feature type="transmembrane region" description="Helical" evidence="6">
    <location>
        <begin position="195"/>
        <end position="214"/>
    </location>
</feature>
<dbReference type="STRING" id="134849.SAMN05443668_101135"/>
<evidence type="ECO:0000256" key="4">
    <source>
        <dbReference type="ARBA" id="ARBA00029447"/>
    </source>
</evidence>
<dbReference type="CDD" id="cd06225">
    <property type="entry name" value="HAMP"/>
    <property type="match status" value="1"/>
</dbReference>
<keyword evidence="6" id="KW-0472">Membrane</keyword>
<dbReference type="SMART" id="SM00283">
    <property type="entry name" value="MA"/>
    <property type="match status" value="1"/>
</dbReference>
<feature type="domain" description="HAMP" evidence="8">
    <location>
        <begin position="215"/>
        <end position="267"/>
    </location>
</feature>
<feature type="domain" description="Methyl-accepting transducer" evidence="7">
    <location>
        <begin position="272"/>
        <end position="512"/>
    </location>
</feature>
<evidence type="ECO:0000256" key="2">
    <source>
        <dbReference type="ARBA" id="ARBA00022989"/>
    </source>
</evidence>
<dbReference type="SUPFAM" id="SSF58104">
    <property type="entry name" value="Methyl-accepting chemotaxis protein (MCP) signaling domain"/>
    <property type="match status" value="1"/>
</dbReference>
<sequence>MSAVARMFRGFQDLRMAVKLGVLIVIAVACALVVGVIGLRSQTRLTDQADEVRALEVAKAALNHLDTRNAELKVDGYRALIETDDLDSVRQDASDDSASIDEAVAAVEAAGLPANLRTQFEAIKPDLETFKTTVTTLVDTAGTNYTAARANEGQIAEKNHVVDDQLEALHEAVDAAITAGQAEMENTSDGATRDVLIAEVMALILLLLVAIPIARGITRPVARMRAVLDGLAGGDLTGSAGITSRDEIGQMATSLDAATASIREVLDAVGTNATALTRSSQQLSEASTSIADAADDTNSQTTVASSAADEVARNVNSVAAGAEEMGAAIGEIARNTTEAVGVVATAVDEANQATRTVERLGTSSAEIGEVLGLITSIAEQTNLLALNATIEAARAGESGKGFAVVANEVKELAQETAKATEDIGTRVAAIQQDTRSAVEAISRVAEVIERINEYQATIASAVEEQSATTQEMSRSVAEAASGADVIATNISAVATATASTTQGVERAKEAAAELAEMSSQLRGMIGRFVTR</sequence>
<comment type="similarity">
    <text evidence="4">Belongs to the methyl-accepting chemotaxis (MCP) protein family.</text>
</comment>
<evidence type="ECO:0000256" key="1">
    <source>
        <dbReference type="ARBA" id="ARBA00022692"/>
    </source>
</evidence>
<dbReference type="InterPro" id="IPR004090">
    <property type="entry name" value="Chemotax_Me-accpt_rcpt"/>
</dbReference>
<dbReference type="PANTHER" id="PTHR32089:SF112">
    <property type="entry name" value="LYSOZYME-LIKE PROTEIN-RELATED"/>
    <property type="match status" value="1"/>
</dbReference>
<evidence type="ECO:0000259" key="7">
    <source>
        <dbReference type="PROSITE" id="PS50111"/>
    </source>
</evidence>
<evidence type="ECO:0000313" key="10">
    <source>
        <dbReference type="Proteomes" id="UP000184440"/>
    </source>
</evidence>
<evidence type="ECO:0000256" key="6">
    <source>
        <dbReference type="SAM" id="Phobius"/>
    </source>
</evidence>
<organism evidence="9 10">
    <name type="scientific">Cryptosporangium aurantiacum</name>
    <dbReference type="NCBI Taxonomy" id="134849"/>
    <lineage>
        <taxon>Bacteria</taxon>
        <taxon>Bacillati</taxon>
        <taxon>Actinomycetota</taxon>
        <taxon>Actinomycetes</taxon>
        <taxon>Cryptosporangiales</taxon>
        <taxon>Cryptosporangiaceae</taxon>
        <taxon>Cryptosporangium</taxon>
    </lineage>
</organism>
<keyword evidence="10" id="KW-1185">Reference proteome</keyword>
<dbReference type="PROSITE" id="PS50111">
    <property type="entry name" value="CHEMOTAXIS_TRANSDUC_2"/>
    <property type="match status" value="1"/>
</dbReference>
<dbReference type="GO" id="GO:0007165">
    <property type="term" value="P:signal transduction"/>
    <property type="evidence" value="ECO:0007669"/>
    <property type="project" value="UniProtKB-KW"/>
</dbReference>
<dbReference type="InterPro" id="IPR024478">
    <property type="entry name" value="HlyB_4HB_MCP"/>
</dbReference>
<evidence type="ECO:0000313" key="9">
    <source>
        <dbReference type="EMBL" id="SHM25903.1"/>
    </source>
</evidence>
<dbReference type="Pfam" id="PF00015">
    <property type="entry name" value="MCPsignal"/>
    <property type="match status" value="1"/>
</dbReference>
<evidence type="ECO:0000256" key="3">
    <source>
        <dbReference type="ARBA" id="ARBA00023224"/>
    </source>
</evidence>
<protein>
    <submittedName>
        <fullName evidence="9">Methyl-accepting chemotaxis protein</fullName>
    </submittedName>
</protein>
<feature type="transmembrane region" description="Helical" evidence="6">
    <location>
        <begin position="20"/>
        <end position="39"/>
    </location>
</feature>
<dbReference type="Proteomes" id="UP000184440">
    <property type="component" value="Unassembled WGS sequence"/>
</dbReference>
<dbReference type="PROSITE" id="PS50885">
    <property type="entry name" value="HAMP"/>
    <property type="match status" value="1"/>
</dbReference>
<name>A0A1M7HC55_9ACTN</name>
<reference evidence="9 10" key="1">
    <citation type="submission" date="2016-11" db="EMBL/GenBank/DDBJ databases">
        <authorList>
            <person name="Jaros S."/>
            <person name="Januszkiewicz K."/>
            <person name="Wedrychowicz H."/>
        </authorList>
    </citation>
    <scope>NUCLEOTIDE SEQUENCE [LARGE SCALE GENOMIC DNA]</scope>
    <source>
        <strain evidence="9 10">DSM 46144</strain>
    </source>
</reference>
<dbReference type="PRINTS" id="PR00260">
    <property type="entry name" value="CHEMTRNSDUCR"/>
</dbReference>
<dbReference type="SMART" id="SM00304">
    <property type="entry name" value="HAMP"/>
    <property type="match status" value="1"/>
</dbReference>
<dbReference type="GO" id="GO:0016020">
    <property type="term" value="C:membrane"/>
    <property type="evidence" value="ECO:0007669"/>
    <property type="project" value="InterPro"/>
</dbReference>
<dbReference type="GO" id="GO:0006935">
    <property type="term" value="P:chemotaxis"/>
    <property type="evidence" value="ECO:0007669"/>
    <property type="project" value="InterPro"/>
</dbReference>
<keyword evidence="1 6" id="KW-0812">Transmembrane</keyword>
<dbReference type="EMBL" id="FRCS01000001">
    <property type="protein sequence ID" value="SHM25903.1"/>
    <property type="molecule type" value="Genomic_DNA"/>
</dbReference>
<dbReference type="InterPro" id="IPR003660">
    <property type="entry name" value="HAMP_dom"/>
</dbReference>
<dbReference type="Gene3D" id="1.10.287.950">
    <property type="entry name" value="Methyl-accepting chemotaxis protein"/>
    <property type="match status" value="1"/>
</dbReference>
<dbReference type="Pfam" id="PF12729">
    <property type="entry name" value="4HB_MCP_1"/>
    <property type="match status" value="1"/>
</dbReference>
<dbReference type="GO" id="GO:0004888">
    <property type="term" value="F:transmembrane signaling receptor activity"/>
    <property type="evidence" value="ECO:0007669"/>
    <property type="project" value="InterPro"/>
</dbReference>
<evidence type="ECO:0000256" key="5">
    <source>
        <dbReference type="PROSITE-ProRule" id="PRU00284"/>
    </source>
</evidence>
<keyword evidence="2 6" id="KW-1133">Transmembrane helix</keyword>
<dbReference type="RefSeq" id="WP_218617207.1">
    <property type="nucleotide sequence ID" value="NZ_FRCS01000001.1"/>
</dbReference>
<gene>
    <name evidence="9" type="ORF">SAMN05443668_101135</name>
</gene>